<evidence type="ECO:0000256" key="6">
    <source>
        <dbReference type="ARBA" id="ARBA00022840"/>
    </source>
</evidence>
<proteinExistence type="predicted"/>
<keyword evidence="7 10" id="KW-1133">Transmembrane helix</keyword>
<dbReference type="EMBL" id="FWDM01000001">
    <property type="protein sequence ID" value="SLM09754.1"/>
    <property type="molecule type" value="Genomic_DNA"/>
</dbReference>
<feature type="region of interest" description="Disordered" evidence="9">
    <location>
        <begin position="1"/>
        <end position="67"/>
    </location>
</feature>
<feature type="transmembrane region" description="Helical" evidence="10">
    <location>
        <begin position="84"/>
        <end position="104"/>
    </location>
</feature>
<dbReference type="InterPro" id="IPR011527">
    <property type="entry name" value="ABC1_TM_dom"/>
</dbReference>
<feature type="compositionally biased region" description="Polar residues" evidence="9">
    <location>
        <begin position="1"/>
        <end position="23"/>
    </location>
</feature>
<dbReference type="Gene3D" id="1.20.1560.10">
    <property type="entry name" value="ABC transporter type 1, transmembrane domain"/>
    <property type="match status" value="1"/>
</dbReference>
<feature type="transmembrane region" description="Helical" evidence="10">
    <location>
        <begin position="132"/>
        <end position="155"/>
    </location>
</feature>
<feature type="transmembrane region" description="Helical" evidence="10">
    <location>
        <begin position="217"/>
        <end position="234"/>
    </location>
</feature>
<evidence type="ECO:0000256" key="10">
    <source>
        <dbReference type="SAM" id="Phobius"/>
    </source>
</evidence>
<keyword evidence="2" id="KW-0813">Transport</keyword>
<comment type="subcellular location">
    <subcellularLocation>
        <location evidence="1">Cell membrane</location>
        <topology evidence="1">Multi-pass membrane protein</topology>
    </subcellularLocation>
</comment>
<feature type="domain" description="ABC transporter" evidence="11">
    <location>
        <begin position="417"/>
        <end position="651"/>
    </location>
</feature>
<dbReference type="InterPro" id="IPR027417">
    <property type="entry name" value="P-loop_NTPase"/>
</dbReference>
<gene>
    <name evidence="13" type="ORF">SPIROBIBN47_10049</name>
</gene>
<dbReference type="PROSITE" id="PS50929">
    <property type="entry name" value="ABC_TM1F"/>
    <property type="match status" value="1"/>
</dbReference>
<feature type="transmembrane region" description="Helical" evidence="10">
    <location>
        <begin position="240"/>
        <end position="257"/>
    </location>
</feature>
<evidence type="ECO:0000259" key="12">
    <source>
        <dbReference type="PROSITE" id="PS50929"/>
    </source>
</evidence>
<dbReference type="FunFam" id="3.40.50.300:FF:000287">
    <property type="entry name" value="Multidrug ABC transporter ATP-binding protein"/>
    <property type="match status" value="1"/>
</dbReference>
<feature type="transmembrane region" description="Helical" evidence="10">
    <location>
        <begin position="325"/>
        <end position="346"/>
    </location>
</feature>
<evidence type="ECO:0000256" key="3">
    <source>
        <dbReference type="ARBA" id="ARBA00022475"/>
    </source>
</evidence>
<sequence length="664" mass="72440">MNGTQKPENIQKSASPAQTSHANSGMEPAKGGAPSSAPSSTQGTAKIRPGAMMGRGGPGALMPGEKSKDFKGTMKKLIAYLGPYRWAILAVMILATIATILGIMGPKVLGTATTTLFDGVVKKLSRTGDIDFAKIGSILLTVLGLYLSSAILQYIQGWVVSGIAIKITYNLRKDILAKINRMPFRAFDNTNHGEILSRMTNDVDTVNQTLSQSLSQMITSVMTLIGALVMMLTISWQMTLVAMVMIPLSLVLVRFIVKRSQKYFKTQQEYLGHLNGHIEENFGAHTVVKAYGGESRAIKTFDSLNSTLYQSAWKSQFLSSIMMPLMNFVGNLGYVAVAVSGGYLAAKKMVTVGDIQAFLQYVRSFTQPITQVANISNVLQQTAAAAERIFEFLAREEESPDSEASATLVPARIEGKVEFRHVHFGYVPGEPIIKDFSATVLPGQKVAIVGPTGAGKTTLVKLLMRFYEPDSGEILVDGIPIQDLPRSVVRSWFGMVLQDTWLFSGTVKENIAYGKHDAAEEELVESAKAAHVDHFVRAFPEGYNLVLNEETTNISQGQKQLLTIARAMLAHPPMLILDEATSNVDTHTELLIQKAMNTLMQGRTSFVIAHRLSTIRDADLILVMDHGDIVEQGTHEELLAKCGFYAELYNSQFDETGEAQVACS</sequence>
<evidence type="ECO:0000256" key="2">
    <source>
        <dbReference type="ARBA" id="ARBA00022448"/>
    </source>
</evidence>
<dbReference type="FunFam" id="1.20.1560.10:FF:000011">
    <property type="entry name" value="Multidrug ABC transporter ATP-binding protein"/>
    <property type="match status" value="1"/>
</dbReference>
<dbReference type="SUPFAM" id="SSF90123">
    <property type="entry name" value="ABC transporter transmembrane region"/>
    <property type="match status" value="1"/>
</dbReference>
<reference evidence="13" key="1">
    <citation type="submission" date="2017-02" db="EMBL/GenBank/DDBJ databases">
        <authorList>
            <person name="Regsiter A."/>
            <person name="William W."/>
        </authorList>
    </citation>
    <scope>NUCLEOTIDE SEQUENCE</scope>
    <source>
        <strain evidence="13">Bib</strain>
    </source>
</reference>
<dbReference type="GO" id="GO:0005524">
    <property type="term" value="F:ATP binding"/>
    <property type="evidence" value="ECO:0007669"/>
    <property type="project" value="UniProtKB-KW"/>
</dbReference>
<keyword evidence="5" id="KW-0547">Nucleotide-binding</keyword>
<dbReference type="PANTHER" id="PTHR43394:SF1">
    <property type="entry name" value="ATP-BINDING CASSETTE SUB-FAMILY B MEMBER 10, MITOCHONDRIAL"/>
    <property type="match status" value="1"/>
</dbReference>
<evidence type="ECO:0000256" key="4">
    <source>
        <dbReference type="ARBA" id="ARBA00022692"/>
    </source>
</evidence>
<feature type="domain" description="ABC transmembrane type-1" evidence="12">
    <location>
        <begin position="89"/>
        <end position="381"/>
    </location>
</feature>
<evidence type="ECO:0000256" key="9">
    <source>
        <dbReference type="SAM" id="MobiDB-lite"/>
    </source>
</evidence>
<evidence type="ECO:0000256" key="5">
    <source>
        <dbReference type="ARBA" id="ARBA00022741"/>
    </source>
</evidence>
<dbReference type="SMART" id="SM00382">
    <property type="entry name" value="AAA"/>
    <property type="match status" value="1"/>
</dbReference>
<organism evidence="13">
    <name type="scientific">uncultured spirochete</name>
    <dbReference type="NCBI Taxonomy" id="156406"/>
    <lineage>
        <taxon>Bacteria</taxon>
        <taxon>Pseudomonadati</taxon>
        <taxon>Spirochaetota</taxon>
        <taxon>Spirochaetia</taxon>
        <taxon>Spirochaetales</taxon>
        <taxon>environmental samples</taxon>
    </lineage>
</organism>
<dbReference type="InterPro" id="IPR003593">
    <property type="entry name" value="AAA+_ATPase"/>
</dbReference>
<accession>A0A3P3XEX7</accession>
<dbReference type="PROSITE" id="PS50893">
    <property type="entry name" value="ABC_TRANSPORTER_2"/>
    <property type="match status" value="1"/>
</dbReference>
<dbReference type="PANTHER" id="PTHR43394">
    <property type="entry name" value="ATP-DEPENDENT PERMEASE MDL1, MITOCHONDRIAL"/>
    <property type="match status" value="1"/>
</dbReference>
<evidence type="ECO:0000256" key="1">
    <source>
        <dbReference type="ARBA" id="ARBA00004651"/>
    </source>
</evidence>
<evidence type="ECO:0000256" key="8">
    <source>
        <dbReference type="ARBA" id="ARBA00023136"/>
    </source>
</evidence>
<dbReference type="CDD" id="cd03254">
    <property type="entry name" value="ABCC_Glucan_exporter_like"/>
    <property type="match status" value="1"/>
</dbReference>
<feature type="compositionally biased region" description="Low complexity" evidence="9">
    <location>
        <begin position="28"/>
        <end position="52"/>
    </location>
</feature>
<keyword evidence="8 10" id="KW-0472">Membrane</keyword>
<dbReference type="InterPro" id="IPR039421">
    <property type="entry name" value="Type_1_exporter"/>
</dbReference>
<dbReference type="Gene3D" id="3.40.50.300">
    <property type="entry name" value="P-loop containing nucleotide triphosphate hydrolases"/>
    <property type="match status" value="1"/>
</dbReference>
<dbReference type="SUPFAM" id="SSF52540">
    <property type="entry name" value="P-loop containing nucleoside triphosphate hydrolases"/>
    <property type="match status" value="1"/>
</dbReference>
<keyword evidence="4 10" id="KW-0812">Transmembrane</keyword>
<dbReference type="CDD" id="cd18547">
    <property type="entry name" value="ABC_6TM_Tm288_like"/>
    <property type="match status" value="1"/>
</dbReference>
<dbReference type="PROSITE" id="PS00211">
    <property type="entry name" value="ABC_TRANSPORTER_1"/>
    <property type="match status" value="1"/>
</dbReference>
<dbReference type="InterPro" id="IPR036640">
    <property type="entry name" value="ABC1_TM_sf"/>
</dbReference>
<evidence type="ECO:0000259" key="11">
    <source>
        <dbReference type="PROSITE" id="PS50893"/>
    </source>
</evidence>
<dbReference type="GO" id="GO:0015421">
    <property type="term" value="F:ABC-type oligopeptide transporter activity"/>
    <property type="evidence" value="ECO:0007669"/>
    <property type="project" value="TreeGrafter"/>
</dbReference>
<dbReference type="GO" id="GO:0005886">
    <property type="term" value="C:plasma membrane"/>
    <property type="evidence" value="ECO:0007669"/>
    <property type="project" value="UniProtKB-SubCell"/>
</dbReference>
<dbReference type="Pfam" id="PF00005">
    <property type="entry name" value="ABC_tran"/>
    <property type="match status" value="1"/>
</dbReference>
<dbReference type="Pfam" id="PF00664">
    <property type="entry name" value="ABC_membrane"/>
    <property type="match status" value="1"/>
</dbReference>
<dbReference type="InterPro" id="IPR003439">
    <property type="entry name" value="ABC_transporter-like_ATP-bd"/>
</dbReference>
<dbReference type="AlphaFoldDB" id="A0A3P3XEX7"/>
<name>A0A3P3XEX7_9SPIR</name>
<keyword evidence="3" id="KW-1003">Cell membrane</keyword>
<evidence type="ECO:0000313" key="13">
    <source>
        <dbReference type="EMBL" id="SLM09754.1"/>
    </source>
</evidence>
<protein>
    <submittedName>
        <fullName evidence="13">Uncharacterized protein</fullName>
    </submittedName>
</protein>
<dbReference type="InterPro" id="IPR017871">
    <property type="entry name" value="ABC_transporter-like_CS"/>
</dbReference>
<evidence type="ECO:0000256" key="7">
    <source>
        <dbReference type="ARBA" id="ARBA00022989"/>
    </source>
</evidence>
<dbReference type="GO" id="GO:0016887">
    <property type="term" value="F:ATP hydrolysis activity"/>
    <property type="evidence" value="ECO:0007669"/>
    <property type="project" value="InterPro"/>
</dbReference>
<keyword evidence="6" id="KW-0067">ATP-binding</keyword>